<reference evidence="2 3" key="1">
    <citation type="journal article" date="2019" name="Extremophiles">
        <title>Biogeography of thermophiles and predominance of Thermus scotoductus in domestic water heaters.</title>
        <authorList>
            <person name="Wilpiszeski R.L."/>
            <person name="Zhang Z."/>
            <person name="House C.H."/>
        </authorList>
    </citation>
    <scope>NUCLEOTIDE SEQUENCE [LARGE SCALE GENOMIC DNA]</scope>
    <source>
        <strain evidence="2 3">1_S1</strain>
    </source>
</reference>
<feature type="region of interest" description="Disordered" evidence="1">
    <location>
        <begin position="22"/>
        <end position="67"/>
    </location>
</feature>
<name>A0A430VUI2_THESC</name>
<evidence type="ECO:0000256" key="1">
    <source>
        <dbReference type="SAM" id="MobiDB-lite"/>
    </source>
</evidence>
<dbReference type="Proteomes" id="UP000287467">
    <property type="component" value="Unassembled WGS sequence"/>
</dbReference>
<dbReference type="AlphaFoldDB" id="A0A430VUI2"/>
<organism evidence="2 3">
    <name type="scientific">Thermus scotoductus</name>
    <dbReference type="NCBI Taxonomy" id="37636"/>
    <lineage>
        <taxon>Bacteria</taxon>
        <taxon>Thermotogati</taxon>
        <taxon>Deinococcota</taxon>
        <taxon>Deinococci</taxon>
        <taxon>Thermales</taxon>
        <taxon>Thermaceae</taxon>
        <taxon>Thermus</taxon>
    </lineage>
</organism>
<accession>A0A430VUI2</accession>
<comment type="caution">
    <text evidence="2">The sequence shown here is derived from an EMBL/GenBank/DDBJ whole genome shotgun (WGS) entry which is preliminary data.</text>
</comment>
<proteinExistence type="predicted"/>
<gene>
    <name evidence="2" type="ORF">CSW14_02360</name>
</gene>
<feature type="compositionally biased region" description="Pro residues" evidence="1">
    <location>
        <begin position="31"/>
        <end position="63"/>
    </location>
</feature>
<evidence type="ECO:0000313" key="3">
    <source>
        <dbReference type="Proteomes" id="UP000287467"/>
    </source>
</evidence>
<evidence type="ECO:0000313" key="2">
    <source>
        <dbReference type="EMBL" id="RTI59766.1"/>
    </source>
</evidence>
<dbReference type="EMBL" id="PEMW01000055">
    <property type="protein sequence ID" value="RTI59766.1"/>
    <property type="molecule type" value="Genomic_DNA"/>
</dbReference>
<protein>
    <submittedName>
        <fullName evidence="2">Uncharacterized protein</fullName>
    </submittedName>
</protein>
<sequence>MGTSLPPGPGRAFLCFPPGCGGRGPSAWRPGPGPGPPVPPGGGPLPGPGDGPFCQKPPRPSPRGPLAALMRKPTWVFFRPPGKGLELWPDLKIGAPPGPDLSAAFP</sequence>